<dbReference type="EMBL" id="JALBCA010000006">
    <property type="protein sequence ID" value="KAI2392553.1"/>
    <property type="molecule type" value="Genomic_DNA"/>
</dbReference>
<gene>
    <name evidence="1" type="ORF">LOY88_000615</name>
</gene>
<comment type="caution">
    <text evidence="1">The sequence shown here is derived from an EMBL/GenBank/DDBJ whole genome shotgun (WGS) entry which is preliminary data.</text>
</comment>
<sequence>MAFLASIFCCISNAHSQKGPKPSSTQHQSPHIPGMMADPITGNVGNVVDDPYGPCAPLPAYTPRAFDVNDEKPPAFEDLSFPTHLRLSEYPVDEKTPLDFQVNQARTKVSDDHSSDASSAFSVPSSLGNTSTATSETPPPPYSIQSSRAASRRSMSICTSATGMTQANDVLLSPVTQPQPVLHRPDGSAAPPQPIPQQWSWQPTADCPFPPTAYSRP</sequence>
<accession>A0ACB8V4N5</accession>
<organism evidence="1">
    <name type="scientific">Ophidiomyces ophidiicola</name>
    <dbReference type="NCBI Taxonomy" id="1387563"/>
    <lineage>
        <taxon>Eukaryota</taxon>
        <taxon>Fungi</taxon>
        <taxon>Dikarya</taxon>
        <taxon>Ascomycota</taxon>
        <taxon>Pezizomycotina</taxon>
        <taxon>Eurotiomycetes</taxon>
        <taxon>Eurotiomycetidae</taxon>
        <taxon>Onygenales</taxon>
        <taxon>Onygenaceae</taxon>
        <taxon>Ophidiomyces</taxon>
    </lineage>
</organism>
<evidence type="ECO:0000313" key="1">
    <source>
        <dbReference type="EMBL" id="KAI2392553.1"/>
    </source>
</evidence>
<proteinExistence type="predicted"/>
<protein>
    <submittedName>
        <fullName evidence="1">Uncharacterized protein</fullName>
    </submittedName>
</protein>
<name>A0ACB8V4N5_9EURO</name>
<reference evidence="1" key="1">
    <citation type="journal article" date="2022" name="bioRxiv">
        <title>Population genetic analysis of Ophidiomyces ophidiicola, the causative agent of snake fungal disease, indicates recent introductions to the USA.</title>
        <authorList>
            <person name="Ladner J.T."/>
            <person name="Palmer J.M."/>
            <person name="Ettinger C.L."/>
            <person name="Stajich J.E."/>
            <person name="Farrell T.M."/>
            <person name="Glorioso B.M."/>
            <person name="Lawson B."/>
            <person name="Price S.J."/>
            <person name="Stengle A.G."/>
            <person name="Grear D.A."/>
            <person name="Lorch J.M."/>
        </authorList>
    </citation>
    <scope>NUCLEOTIDE SEQUENCE</scope>
    <source>
        <strain evidence="1">NWHC 24266-5</strain>
    </source>
</reference>